<dbReference type="Proteomes" id="UP001589589">
    <property type="component" value="Unassembled WGS sequence"/>
</dbReference>
<dbReference type="RefSeq" id="WP_379690648.1">
    <property type="nucleotide sequence ID" value="NZ_JBHMEX010000054.1"/>
</dbReference>
<feature type="non-terminal residue" evidence="1">
    <location>
        <position position="653"/>
    </location>
</feature>
<dbReference type="InterPro" id="IPR043504">
    <property type="entry name" value="Peptidase_S1_PA_chymotrypsin"/>
</dbReference>
<protein>
    <submittedName>
        <fullName evidence="1">SprB repeat-containing protein</fullName>
    </submittedName>
</protein>
<proteinExistence type="predicted"/>
<dbReference type="InterPro" id="IPR025667">
    <property type="entry name" value="SprB_repeat"/>
</dbReference>
<sequence length="653" mass="70289">MAKTHLSKLILKRTFITICIIFIALNKISAQKVFDNNVLRFGTGSENSVNTGGNLQQPFYFNSTLSSWSQLTFNNYSFDNAYFIGGDGTNEWNVNGNSSINPILTNQLIDYSRFVHTTGSKGYGTIISKGNITIDGSLLEVENTFTLEENSSFIMIKAKIKNIGTLPVNNVRYWSGTKDDYIGTNDRPEKTRGNIVGDLFMPIATKSERSKALKLFSGQEGVFIFSNSNRANTFIDKYGVWEEIIKKDPSISDISSGQTDGSYGFYVRLKDLDVGESDVFTWYYAAGKVVYLEEIVKDIANASGAVSNIKYTSADFKTTVNKDLKGYYVVVEAGSVAPTVNEIKGGLDYAGVQVVARGDSNLLANVLASFPITGLTLNTTYDLYFVADDGITPNSIILNSTFSTPDLLRLVVASESNISCFGANNGSASVTTIGGMPPYTYAWSPSGGSAASVTNLSPDNYVVTVKDHNNETAFRNFTITEPDELVATINTQTNTDCSTHNNGEATVTVTGGTGVYTYSWDTTPVQTAATATGLLPGTYTVTVTDEKNCSTTDDVTIVVEDQILPTVLTKNITVQLDATGNATITPAAIDNVSSDNCAIASIDLDIKTFDCSNIGPNTVTLTVTDVNGNAASETAVVTVEDNINPIVLTKNIT</sequence>
<keyword evidence="2" id="KW-1185">Reference proteome</keyword>
<dbReference type="Gene3D" id="2.60.40.740">
    <property type="match status" value="1"/>
</dbReference>
<accession>A0ABV5FQE8</accession>
<evidence type="ECO:0000313" key="2">
    <source>
        <dbReference type="Proteomes" id="UP001589589"/>
    </source>
</evidence>
<comment type="caution">
    <text evidence="1">The sequence shown here is derived from an EMBL/GenBank/DDBJ whole genome shotgun (WGS) entry which is preliminary data.</text>
</comment>
<organism evidence="1 2">
    <name type="scientific">Flavobacterium branchiarum</name>
    <dbReference type="NCBI Taxonomy" id="1114870"/>
    <lineage>
        <taxon>Bacteria</taxon>
        <taxon>Pseudomonadati</taxon>
        <taxon>Bacteroidota</taxon>
        <taxon>Flavobacteriia</taxon>
        <taxon>Flavobacteriales</taxon>
        <taxon>Flavobacteriaceae</taxon>
        <taxon>Flavobacterium</taxon>
    </lineage>
</organism>
<reference evidence="1 2" key="1">
    <citation type="submission" date="2024-09" db="EMBL/GenBank/DDBJ databases">
        <authorList>
            <person name="Sun Q."/>
            <person name="Mori K."/>
        </authorList>
    </citation>
    <scope>NUCLEOTIDE SEQUENCE [LARGE SCALE GENOMIC DNA]</scope>
    <source>
        <strain evidence="1 2">CECT 7908</strain>
    </source>
</reference>
<dbReference type="Gene3D" id="2.40.10.10">
    <property type="entry name" value="Trypsin-like serine proteases"/>
    <property type="match status" value="1"/>
</dbReference>
<dbReference type="EMBL" id="JBHMEX010000054">
    <property type="protein sequence ID" value="MFB9065771.1"/>
    <property type="molecule type" value="Genomic_DNA"/>
</dbReference>
<dbReference type="Pfam" id="PF13573">
    <property type="entry name" value="SprB"/>
    <property type="match status" value="2"/>
</dbReference>
<name>A0ABV5FQE8_9FLAO</name>
<gene>
    <name evidence="1" type="ORF">ACFFUQ_17250</name>
</gene>
<evidence type="ECO:0000313" key="1">
    <source>
        <dbReference type="EMBL" id="MFB9065771.1"/>
    </source>
</evidence>